<feature type="compositionally biased region" description="Low complexity" evidence="1">
    <location>
        <begin position="104"/>
        <end position="120"/>
    </location>
</feature>
<dbReference type="GO" id="GO:0005975">
    <property type="term" value="P:carbohydrate metabolic process"/>
    <property type="evidence" value="ECO:0007669"/>
    <property type="project" value="InterPro"/>
</dbReference>
<dbReference type="Gene3D" id="3.20.20.370">
    <property type="entry name" value="Glycoside hydrolase/deacetylase"/>
    <property type="match status" value="1"/>
</dbReference>
<dbReference type="InterPro" id="IPR011330">
    <property type="entry name" value="Glyco_hydro/deAcase_b/a-brl"/>
</dbReference>
<feature type="compositionally biased region" description="Acidic residues" evidence="1">
    <location>
        <begin position="174"/>
        <end position="188"/>
    </location>
</feature>
<dbReference type="Pfam" id="PF04748">
    <property type="entry name" value="Polysacc_deac_2"/>
    <property type="match status" value="1"/>
</dbReference>
<keyword evidence="3" id="KW-1185">Reference proteome</keyword>
<feature type="region of interest" description="Disordered" evidence="1">
    <location>
        <begin position="35"/>
        <end position="256"/>
    </location>
</feature>
<dbReference type="SUPFAM" id="SSF88713">
    <property type="entry name" value="Glycoside hydrolase/deacetylase"/>
    <property type="match status" value="1"/>
</dbReference>
<reference evidence="3" key="1">
    <citation type="submission" date="2016-10" db="EMBL/GenBank/DDBJ databases">
        <authorList>
            <person name="Varghese N."/>
            <person name="Submissions S."/>
        </authorList>
    </citation>
    <scope>NUCLEOTIDE SEQUENCE [LARGE SCALE GENOMIC DNA]</scope>
    <source>
        <strain evidence="3">JCM 10271</strain>
    </source>
</reference>
<dbReference type="STRING" id="93684.SAMN05421853_10853"/>
<name>A0A1I5Z736_9RHOB</name>
<evidence type="ECO:0000313" key="2">
    <source>
        <dbReference type="EMBL" id="SFQ52273.1"/>
    </source>
</evidence>
<evidence type="ECO:0000313" key="3">
    <source>
        <dbReference type="Proteomes" id="UP000243106"/>
    </source>
</evidence>
<protein>
    <submittedName>
        <fullName evidence="2">Uncharacterized conserved protein YibQ, putative polysaccharide deacetylase 2 family</fullName>
    </submittedName>
</protein>
<dbReference type="RefSeq" id="WP_093012523.1">
    <property type="nucleotide sequence ID" value="NZ_FOXV01000008.1"/>
</dbReference>
<dbReference type="EMBL" id="FOXV01000008">
    <property type="protein sequence ID" value="SFQ52273.1"/>
    <property type="molecule type" value="Genomic_DNA"/>
</dbReference>
<sequence>MARGFLAGAATGLIVSVGAAAGISLNMGYPELPAGLMPEPQVDDAGSGDVAAPEAGTSETAAPGEDAAPELTGDTAGLAAPTEGDTVPESLETESGSAPEVAEAEAGLDAPAPDAAPEGFEASEDQPVDAAPDTSSPEAPGVESEPSISTDPAQPPAPDVTEETPGLDQPAAADADEADTAETEEAPAEDAAPAPEAEDDIAAPTPPEPDSERPSIGTPATSLTDREDGARSTRLPSIGADEESDTSEAASEAPPVRRFAADAQVEEGTPRLAIVLIDDGSGPLGPAALEAFPFAVTFAVDPTAEDAAERMRGYRERGFEVMALADVPDGAAASDVEVTLEASLRAVPEAVGILEAPGGGLQGSRDVTEQVADYLAASGHGLVMQGQGLNTAASLARREGVPSGSVFRDFDGDGQDPAMQRRLLDRAAMRASQDGAVIALGRLRADTVSALLLWGLQDRANELALVPVSAVISVEE</sequence>
<dbReference type="InterPro" id="IPR006837">
    <property type="entry name" value="Divergent_DAC"/>
</dbReference>
<proteinExistence type="predicted"/>
<gene>
    <name evidence="2" type="ORF">SAMN05421853_10853</name>
</gene>
<accession>A0A1I5Z736</accession>
<evidence type="ECO:0000256" key="1">
    <source>
        <dbReference type="SAM" id="MobiDB-lite"/>
    </source>
</evidence>
<organism evidence="2 3">
    <name type="scientific">Roseivivax halotolerans</name>
    <dbReference type="NCBI Taxonomy" id="93684"/>
    <lineage>
        <taxon>Bacteria</taxon>
        <taxon>Pseudomonadati</taxon>
        <taxon>Pseudomonadota</taxon>
        <taxon>Alphaproteobacteria</taxon>
        <taxon>Rhodobacterales</taxon>
        <taxon>Roseobacteraceae</taxon>
        <taxon>Roseivivax</taxon>
    </lineage>
</organism>
<dbReference type="CDD" id="cd10936">
    <property type="entry name" value="CE4_DAC2"/>
    <property type="match status" value="1"/>
</dbReference>
<dbReference type="Proteomes" id="UP000243106">
    <property type="component" value="Unassembled WGS sequence"/>
</dbReference>
<dbReference type="AlphaFoldDB" id="A0A1I5Z736"/>